<keyword evidence="1" id="KW-0343">GTPase activation</keyword>
<dbReference type="SUPFAM" id="SSF57863">
    <property type="entry name" value="ArfGap/RecO-like zinc finger"/>
    <property type="match status" value="1"/>
</dbReference>
<dbReference type="InterPro" id="IPR001164">
    <property type="entry name" value="ArfGAP_dom"/>
</dbReference>
<feature type="domain" description="Arf-GAP" evidence="6">
    <location>
        <begin position="35"/>
        <end position="155"/>
    </location>
</feature>
<keyword evidence="8" id="KW-1185">Reference proteome</keyword>
<keyword evidence="2" id="KW-0479">Metal-binding</keyword>
<dbReference type="Gene3D" id="1.10.220.150">
    <property type="entry name" value="Arf GTPase activating protein"/>
    <property type="match status" value="1"/>
</dbReference>
<dbReference type="GO" id="GO:0008270">
    <property type="term" value="F:zinc ion binding"/>
    <property type="evidence" value="ECO:0007669"/>
    <property type="project" value="UniProtKB-KW"/>
</dbReference>
<evidence type="ECO:0000313" key="7">
    <source>
        <dbReference type="EMBL" id="CAB9519419.1"/>
    </source>
</evidence>
<evidence type="ECO:0000256" key="2">
    <source>
        <dbReference type="ARBA" id="ARBA00022723"/>
    </source>
</evidence>
<dbReference type="GO" id="GO:0048205">
    <property type="term" value="P:COPI coating of Golgi vesicle"/>
    <property type="evidence" value="ECO:0007669"/>
    <property type="project" value="TreeGrafter"/>
</dbReference>
<accession>A0A9N8EHT4</accession>
<keyword evidence="3 5" id="KW-0863">Zinc-finger</keyword>
<keyword evidence="4" id="KW-0862">Zinc</keyword>
<dbReference type="PRINTS" id="PR00405">
    <property type="entry name" value="REVINTRACTNG"/>
</dbReference>
<evidence type="ECO:0000256" key="5">
    <source>
        <dbReference type="PROSITE-ProRule" id="PRU00288"/>
    </source>
</evidence>
<proteinExistence type="predicted"/>
<reference evidence="7" key="1">
    <citation type="submission" date="2020-06" db="EMBL/GenBank/DDBJ databases">
        <authorList>
            <consortium name="Plant Systems Biology data submission"/>
        </authorList>
    </citation>
    <scope>NUCLEOTIDE SEQUENCE</scope>
    <source>
        <strain evidence="7">D6</strain>
    </source>
</reference>
<dbReference type="Proteomes" id="UP001153069">
    <property type="component" value="Unassembled WGS sequence"/>
</dbReference>
<name>A0A9N8EHT4_9STRA</name>
<dbReference type="OrthoDB" id="37916at2759"/>
<dbReference type="InterPro" id="IPR037278">
    <property type="entry name" value="ARFGAP/RecO"/>
</dbReference>
<evidence type="ECO:0000313" key="8">
    <source>
        <dbReference type="Proteomes" id="UP001153069"/>
    </source>
</evidence>
<dbReference type="SMART" id="SM00105">
    <property type="entry name" value="ArfGap"/>
    <property type="match status" value="1"/>
</dbReference>
<dbReference type="PROSITE" id="PS50115">
    <property type="entry name" value="ARFGAP"/>
    <property type="match status" value="1"/>
</dbReference>
<evidence type="ECO:0000256" key="4">
    <source>
        <dbReference type="ARBA" id="ARBA00022833"/>
    </source>
</evidence>
<dbReference type="PANTHER" id="PTHR45686">
    <property type="entry name" value="ADP-RIBOSYLATION FACTOR GTPASE ACTIVATING PROTEIN 3, ISOFORM H-RELATED"/>
    <property type="match status" value="1"/>
</dbReference>
<dbReference type="Pfam" id="PF01412">
    <property type="entry name" value="ArfGap"/>
    <property type="match status" value="1"/>
</dbReference>
<evidence type="ECO:0000259" key="6">
    <source>
        <dbReference type="PROSITE" id="PS50115"/>
    </source>
</evidence>
<evidence type="ECO:0000256" key="1">
    <source>
        <dbReference type="ARBA" id="ARBA00022468"/>
    </source>
</evidence>
<protein>
    <submittedName>
        <fullName evidence="7">With coiled-coil, ANK repeat and PH domain-containing protein</fullName>
    </submittedName>
</protein>
<gene>
    <name evidence="7" type="ORF">SEMRO_1015_G231530.1</name>
</gene>
<dbReference type="InterPro" id="IPR038508">
    <property type="entry name" value="ArfGAP_dom_sf"/>
</dbReference>
<evidence type="ECO:0000256" key="3">
    <source>
        <dbReference type="ARBA" id="ARBA00022771"/>
    </source>
</evidence>
<sequence length="208" mass="22825">MSPYTTTVIHTSQVANELEVMRCLPTDQDGMDFPAAARHFLYSLPGNRACVDCGGANPQWASVSFGTLLCLQCSGNHRGMGVKTSRVRSVEMDTWSHTQVLAMLEGGNFQLQQFFERHRMGNATKMAQKRQQRYHTKAAAFYRVHLAKHAQAVADAGVYEGREATRQKHYGNNTGSAASTAAAVESCCAAATANRSEQPRRRSLAVVQ</sequence>
<comment type="caution">
    <text evidence="7">The sequence shown here is derived from an EMBL/GenBank/DDBJ whole genome shotgun (WGS) entry which is preliminary data.</text>
</comment>
<dbReference type="GO" id="GO:0000139">
    <property type="term" value="C:Golgi membrane"/>
    <property type="evidence" value="ECO:0007669"/>
    <property type="project" value="GOC"/>
</dbReference>
<dbReference type="AlphaFoldDB" id="A0A9N8EHT4"/>
<dbReference type="EMBL" id="CAICTM010001013">
    <property type="protein sequence ID" value="CAB9519419.1"/>
    <property type="molecule type" value="Genomic_DNA"/>
</dbReference>
<dbReference type="GO" id="GO:0005096">
    <property type="term" value="F:GTPase activator activity"/>
    <property type="evidence" value="ECO:0007669"/>
    <property type="project" value="UniProtKB-KW"/>
</dbReference>
<dbReference type="PANTHER" id="PTHR45686:SF4">
    <property type="entry name" value="ADP-RIBOSYLATION FACTOR GTPASE ACTIVATING PROTEIN 3, ISOFORM H"/>
    <property type="match status" value="1"/>
</dbReference>
<organism evidence="7 8">
    <name type="scientific">Seminavis robusta</name>
    <dbReference type="NCBI Taxonomy" id="568900"/>
    <lineage>
        <taxon>Eukaryota</taxon>
        <taxon>Sar</taxon>
        <taxon>Stramenopiles</taxon>
        <taxon>Ochrophyta</taxon>
        <taxon>Bacillariophyta</taxon>
        <taxon>Bacillariophyceae</taxon>
        <taxon>Bacillariophycidae</taxon>
        <taxon>Naviculales</taxon>
        <taxon>Naviculaceae</taxon>
        <taxon>Seminavis</taxon>
    </lineage>
</organism>